<dbReference type="Proteomes" id="UP000323824">
    <property type="component" value="Chromosome"/>
</dbReference>
<dbReference type="RefSeq" id="WP_149566529.1">
    <property type="nucleotide sequence ID" value="NZ_CP035807.1"/>
</dbReference>
<evidence type="ECO:0000313" key="2">
    <source>
        <dbReference type="Proteomes" id="UP000323824"/>
    </source>
</evidence>
<sequence>MNLKYPLIISLSLHLILLFALLLNLPQDNKVEEDSRIKIELIKKEEEIIEDSSEFNKESVDIKEVDTSITTTVAKPKKSDYLDEFIDISPDLVINSSSITDNLDSENFGFDIKNFENSLEELKPLDLFFEDEKSEDLNITWDGDNREIVNNAVIDFTQFPKESFTGVGVKVEFMVNSKGEVYSPNIIPPGSGSVEFDILIIQYVTKFKFSASSDISRGEIFIVYKK</sequence>
<dbReference type="KEGG" id="sper:EW093_00625"/>
<gene>
    <name evidence="1" type="ORF">EW093_00625</name>
</gene>
<reference evidence="1 2" key="2">
    <citation type="submission" date="2019-09" db="EMBL/GenBank/DDBJ databases">
        <title>Complete Genome Sequence and Methylome Analysis of free living Spirochaetas.</title>
        <authorList>
            <person name="Leshcheva N."/>
            <person name="Mikheeva N."/>
        </authorList>
    </citation>
    <scope>NUCLEOTIDE SEQUENCE [LARGE SCALE GENOMIC DNA]</scope>
    <source>
        <strain evidence="1 2">P</strain>
    </source>
</reference>
<keyword evidence="2" id="KW-1185">Reference proteome</keyword>
<dbReference type="EMBL" id="CP035807">
    <property type="protein sequence ID" value="QEN03269.1"/>
    <property type="molecule type" value="Genomic_DNA"/>
</dbReference>
<reference evidence="1 2" key="1">
    <citation type="submission" date="2019-02" db="EMBL/GenBank/DDBJ databases">
        <authorList>
            <person name="Fomenkov A."/>
            <person name="Dubinina G."/>
            <person name="Grabovich M."/>
            <person name="Vincze T."/>
            <person name="Roberts R.J."/>
        </authorList>
    </citation>
    <scope>NUCLEOTIDE SEQUENCE [LARGE SCALE GENOMIC DNA]</scope>
    <source>
        <strain evidence="1 2">P</strain>
    </source>
</reference>
<evidence type="ECO:0000313" key="1">
    <source>
        <dbReference type="EMBL" id="QEN03269.1"/>
    </source>
</evidence>
<name>A0A5C1Q8H6_9SPIO</name>
<organism evidence="1 2">
    <name type="scientific">Thiospirochaeta perfilievii</name>
    <dbReference type="NCBI Taxonomy" id="252967"/>
    <lineage>
        <taxon>Bacteria</taxon>
        <taxon>Pseudomonadati</taxon>
        <taxon>Spirochaetota</taxon>
        <taxon>Spirochaetia</taxon>
        <taxon>Spirochaetales</taxon>
        <taxon>Spirochaetaceae</taxon>
        <taxon>Thiospirochaeta</taxon>
    </lineage>
</organism>
<dbReference type="AlphaFoldDB" id="A0A5C1Q8H6"/>
<protein>
    <submittedName>
        <fullName evidence="1">Uncharacterized protein</fullName>
    </submittedName>
</protein>
<accession>A0A5C1Q8H6</accession>
<proteinExistence type="predicted"/>